<proteinExistence type="predicted"/>
<evidence type="ECO:0000313" key="1">
    <source>
        <dbReference type="EMBL" id="EJT81538.1"/>
    </source>
</evidence>
<reference evidence="3" key="1">
    <citation type="submission" date="2010-07" db="EMBL/GenBank/DDBJ databases">
        <title>The genome sequence of Gaeumannomyces graminis var. tritici strain R3-111a-1.</title>
        <authorList>
            <consortium name="The Broad Institute Genome Sequencing Platform"/>
            <person name="Ma L.-J."/>
            <person name="Dead R."/>
            <person name="Young S."/>
            <person name="Zeng Q."/>
            <person name="Koehrsen M."/>
            <person name="Alvarado L."/>
            <person name="Berlin A."/>
            <person name="Chapman S.B."/>
            <person name="Chen Z."/>
            <person name="Freedman E."/>
            <person name="Gellesch M."/>
            <person name="Goldberg J."/>
            <person name="Griggs A."/>
            <person name="Gujja S."/>
            <person name="Heilman E.R."/>
            <person name="Heiman D."/>
            <person name="Hepburn T."/>
            <person name="Howarth C."/>
            <person name="Jen D."/>
            <person name="Larson L."/>
            <person name="Mehta T."/>
            <person name="Neiman D."/>
            <person name="Pearson M."/>
            <person name="Roberts A."/>
            <person name="Saif S."/>
            <person name="Shea T."/>
            <person name="Shenoy N."/>
            <person name="Sisk P."/>
            <person name="Stolte C."/>
            <person name="Sykes S."/>
            <person name="Walk T."/>
            <person name="White J."/>
            <person name="Yandava C."/>
            <person name="Haas B."/>
            <person name="Nusbaum C."/>
            <person name="Birren B."/>
        </authorList>
    </citation>
    <scope>NUCLEOTIDE SEQUENCE [LARGE SCALE GENOMIC DNA]</scope>
    <source>
        <strain evidence="3">R3-111a-1</strain>
    </source>
</reference>
<dbReference type="Proteomes" id="UP000006039">
    <property type="component" value="Unassembled WGS sequence"/>
</dbReference>
<dbReference type="GeneID" id="20341974"/>
<reference evidence="1" key="3">
    <citation type="submission" date="2010-09" db="EMBL/GenBank/DDBJ databases">
        <title>Annotation of Gaeumannomyces graminis var. tritici R3-111a-1.</title>
        <authorList>
            <consortium name="The Broad Institute Genome Sequencing Platform"/>
            <person name="Ma L.-J."/>
            <person name="Dead R."/>
            <person name="Young S.K."/>
            <person name="Zeng Q."/>
            <person name="Gargeya S."/>
            <person name="Fitzgerald M."/>
            <person name="Haas B."/>
            <person name="Abouelleil A."/>
            <person name="Alvarado L."/>
            <person name="Arachchi H.M."/>
            <person name="Berlin A."/>
            <person name="Brown A."/>
            <person name="Chapman S.B."/>
            <person name="Chen Z."/>
            <person name="Dunbar C."/>
            <person name="Freedman E."/>
            <person name="Gearin G."/>
            <person name="Gellesch M."/>
            <person name="Goldberg J."/>
            <person name="Griggs A."/>
            <person name="Gujja S."/>
            <person name="Heiman D."/>
            <person name="Howarth C."/>
            <person name="Larson L."/>
            <person name="Lui A."/>
            <person name="MacDonald P.J.P."/>
            <person name="Mehta T."/>
            <person name="Montmayeur A."/>
            <person name="Murphy C."/>
            <person name="Neiman D."/>
            <person name="Pearson M."/>
            <person name="Priest M."/>
            <person name="Roberts A."/>
            <person name="Saif S."/>
            <person name="Shea T."/>
            <person name="Shenoy N."/>
            <person name="Sisk P."/>
            <person name="Stolte C."/>
            <person name="Sykes S."/>
            <person name="Yandava C."/>
            <person name="Wortman J."/>
            <person name="Nusbaum C."/>
            <person name="Birren B."/>
        </authorList>
    </citation>
    <scope>NUCLEOTIDE SEQUENCE</scope>
    <source>
        <strain evidence="1">R3-111a-1</strain>
    </source>
</reference>
<reference evidence="1" key="2">
    <citation type="submission" date="2010-07" db="EMBL/GenBank/DDBJ databases">
        <authorList>
            <consortium name="The Broad Institute Genome Sequencing Platform"/>
            <consortium name="Broad Institute Genome Sequencing Center for Infectious Disease"/>
            <person name="Ma L.-J."/>
            <person name="Dead R."/>
            <person name="Young S."/>
            <person name="Zeng Q."/>
            <person name="Koehrsen M."/>
            <person name="Alvarado L."/>
            <person name="Berlin A."/>
            <person name="Chapman S.B."/>
            <person name="Chen Z."/>
            <person name="Freedman E."/>
            <person name="Gellesch M."/>
            <person name="Goldberg J."/>
            <person name="Griggs A."/>
            <person name="Gujja S."/>
            <person name="Heilman E.R."/>
            <person name="Heiman D."/>
            <person name="Hepburn T."/>
            <person name="Howarth C."/>
            <person name="Jen D."/>
            <person name="Larson L."/>
            <person name="Mehta T."/>
            <person name="Neiman D."/>
            <person name="Pearson M."/>
            <person name="Roberts A."/>
            <person name="Saif S."/>
            <person name="Shea T."/>
            <person name="Shenoy N."/>
            <person name="Sisk P."/>
            <person name="Stolte C."/>
            <person name="Sykes S."/>
            <person name="Walk T."/>
            <person name="White J."/>
            <person name="Yandava C."/>
            <person name="Haas B."/>
            <person name="Nusbaum C."/>
            <person name="Birren B."/>
        </authorList>
    </citation>
    <scope>NUCLEOTIDE SEQUENCE</scope>
    <source>
        <strain evidence="1">R3-111a-1</strain>
    </source>
</reference>
<gene>
    <name evidence="2" type="primary">20341974</name>
    <name evidence="1" type="ORF">GGTG_01516</name>
</gene>
<dbReference type="HOGENOM" id="CLU_2941866_0_0_1"/>
<dbReference type="AlphaFoldDB" id="J3NJT5"/>
<dbReference type="RefSeq" id="XP_009217547.1">
    <property type="nucleotide sequence ID" value="XM_009219283.1"/>
</dbReference>
<dbReference type="EnsemblFungi" id="EJT81538">
    <property type="protein sequence ID" value="EJT81538"/>
    <property type="gene ID" value="GGTG_01516"/>
</dbReference>
<dbReference type="EMBL" id="GL385395">
    <property type="protein sequence ID" value="EJT81538.1"/>
    <property type="molecule type" value="Genomic_DNA"/>
</dbReference>
<name>J3NJT5_GAET3</name>
<evidence type="ECO:0000313" key="3">
    <source>
        <dbReference type="Proteomes" id="UP000006039"/>
    </source>
</evidence>
<reference evidence="2" key="5">
    <citation type="submission" date="2018-04" db="UniProtKB">
        <authorList>
            <consortium name="EnsemblFungi"/>
        </authorList>
    </citation>
    <scope>IDENTIFICATION</scope>
    <source>
        <strain evidence="2">R3-111a-1</strain>
    </source>
</reference>
<evidence type="ECO:0000313" key="2">
    <source>
        <dbReference type="EnsemblFungi" id="EJT81538"/>
    </source>
</evidence>
<sequence>MPGYAIYDGAKCGVASLDTAKPSSMTRPLAGIEAAIAVSADPDGAKLRAPVLRGYANVAQ</sequence>
<keyword evidence="3" id="KW-1185">Reference proteome</keyword>
<organism evidence="1">
    <name type="scientific">Gaeumannomyces tritici (strain R3-111a-1)</name>
    <name type="common">Wheat and barley take-all root rot fungus</name>
    <name type="synonym">Gaeumannomyces graminis var. tritici</name>
    <dbReference type="NCBI Taxonomy" id="644352"/>
    <lineage>
        <taxon>Eukaryota</taxon>
        <taxon>Fungi</taxon>
        <taxon>Dikarya</taxon>
        <taxon>Ascomycota</taxon>
        <taxon>Pezizomycotina</taxon>
        <taxon>Sordariomycetes</taxon>
        <taxon>Sordariomycetidae</taxon>
        <taxon>Magnaporthales</taxon>
        <taxon>Magnaporthaceae</taxon>
        <taxon>Gaeumannomyces</taxon>
    </lineage>
</organism>
<dbReference type="VEuPathDB" id="FungiDB:GGTG_01516"/>
<reference evidence="2" key="4">
    <citation type="journal article" date="2015" name="G3 (Bethesda)">
        <title>Genome sequences of three phytopathogenic species of the Magnaporthaceae family of fungi.</title>
        <authorList>
            <person name="Okagaki L.H."/>
            <person name="Nunes C.C."/>
            <person name="Sailsbery J."/>
            <person name="Clay B."/>
            <person name="Brown D."/>
            <person name="John T."/>
            <person name="Oh Y."/>
            <person name="Young N."/>
            <person name="Fitzgerald M."/>
            <person name="Haas B.J."/>
            <person name="Zeng Q."/>
            <person name="Young S."/>
            <person name="Adiconis X."/>
            <person name="Fan L."/>
            <person name="Levin J.Z."/>
            <person name="Mitchell T.K."/>
            <person name="Okubara P.A."/>
            <person name="Farman M.L."/>
            <person name="Kohn L.M."/>
            <person name="Birren B."/>
            <person name="Ma L.-J."/>
            <person name="Dean R.A."/>
        </authorList>
    </citation>
    <scope>NUCLEOTIDE SEQUENCE</scope>
    <source>
        <strain evidence="2">R3-111a-1</strain>
    </source>
</reference>
<accession>J3NJT5</accession>
<protein>
    <submittedName>
        <fullName evidence="1 2">Uncharacterized protein</fullName>
    </submittedName>
</protein>